<protein>
    <recommendedName>
        <fullName evidence="5">acetyl-CoA C-acetyltransferase</fullName>
        <ecNumber evidence="5">2.3.1.9</ecNumber>
    </recommendedName>
</protein>
<reference evidence="15 16" key="2">
    <citation type="submission" date="2018-11" db="EMBL/GenBank/DDBJ databases">
        <authorList>
            <consortium name="Pathogen Informatics"/>
        </authorList>
    </citation>
    <scope>NUCLEOTIDE SEQUENCE [LARGE SCALE GENOMIC DNA]</scope>
</reference>
<gene>
    <name evidence="15" type="ORF">GPUH_LOCUS24235</name>
</gene>
<feature type="domain" description="Thiolase N-terminal" evidence="13">
    <location>
        <begin position="25"/>
        <end position="49"/>
    </location>
</feature>
<evidence type="ECO:0000313" key="16">
    <source>
        <dbReference type="Proteomes" id="UP000271098"/>
    </source>
</evidence>
<dbReference type="PANTHER" id="PTHR18919">
    <property type="entry name" value="ACETYL-COA C-ACYLTRANSFERASE"/>
    <property type="match status" value="1"/>
</dbReference>
<dbReference type="Pfam" id="PF02803">
    <property type="entry name" value="Thiolase_C"/>
    <property type="match status" value="2"/>
</dbReference>
<dbReference type="GO" id="GO:0005739">
    <property type="term" value="C:mitochondrion"/>
    <property type="evidence" value="ECO:0007669"/>
    <property type="project" value="UniProtKB-SubCell"/>
</dbReference>
<evidence type="ECO:0000256" key="12">
    <source>
        <dbReference type="RuleBase" id="RU003557"/>
    </source>
</evidence>
<keyword evidence="11 12" id="KW-0012">Acyltransferase</keyword>
<dbReference type="InterPro" id="IPR016039">
    <property type="entry name" value="Thiolase-like"/>
</dbReference>
<evidence type="ECO:0000256" key="5">
    <source>
        <dbReference type="ARBA" id="ARBA00012705"/>
    </source>
</evidence>
<evidence type="ECO:0000256" key="7">
    <source>
        <dbReference type="ARBA" id="ARBA00022723"/>
    </source>
</evidence>
<feature type="domain" description="Thiolase C-terminal" evidence="14">
    <location>
        <begin position="178"/>
        <end position="215"/>
    </location>
</feature>
<dbReference type="PANTHER" id="PTHR18919:SF156">
    <property type="entry name" value="ACETYL-COA ACETYLTRANSFERASE, MITOCHONDRIAL"/>
    <property type="match status" value="1"/>
</dbReference>
<keyword evidence="16" id="KW-1185">Reference proteome</keyword>
<name>A0A183ETE4_9BILA</name>
<proteinExistence type="inferred from homology"/>
<dbReference type="InterPro" id="IPR002155">
    <property type="entry name" value="Thiolase"/>
</dbReference>
<dbReference type="PROSITE" id="PS00737">
    <property type="entry name" value="THIOLASE_2"/>
    <property type="match status" value="1"/>
</dbReference>
<comment type="subunit">
    <text evidence="4">Homotetramer.</text>
</comment>
<feature type="domain" description="Thiolase C-terminal" evidence="14">
    <location>
        <begin position="58"/>
        <end position="177"/>
    </location>
</feature>
<dbReference type="Proteomes" id="UP000271098">
    <property type="component" value="Unassembled WGS sequence"/>
</dbReference>
<keyword evidence="6 12" id="KW-0808">Transferase</keyword>
<evidence type="ECO:0000259" key="13">
    <source>
        <dbReference type="Pfam" id="PF00108"/>
    </source>
</evidence>
<dbReference type="InterPro" id="IPR020613">
    <property type="entry name" value="Thiolase_CS"/>
</dbReference>
<evidence type="ECO:0000256" key="10">
    <source>
        <dbReference type="ARBA" id="ARBA00023128"/>
    </source>
</evidence>
<comment type="similarity">
    <text evidence="3 12">Belongs to the thiolase-like superfamily. Thiolase family.</text>
</comment>
<dbReference type="InterPro" id="IPR020617">
    <property type="entry name" value="Thiolase_C"/>
</dbReference>
<sequence>MLQNAHTFEYVGDRSGVTGYRSSCENGTITAGNASTLSDGAAAVVLTTAENAERTGLRPLARILAFSDVATNPVDFPIAPALVIPNLLKATKLKQEDIAVFEINEAFAAVVLAVMRKLDIHPSRVNPHGGAVSIGHPIGMSGARLVTHLLYALQPKEKGIAAICNGGGGASGMLIEKMSGARLVTHLLYALQPKEKGIAAICNGGGGASGMLIEKF</sequence>
<organism evidence="17">
    <name type="scientific">Gongylonema pulchrum</name>
    <dbReference type="NCBI Taxonomy" id="637853"/>
    <lineage>
        <taxon>Eukaryota</taxon>
        <taxon>Metazoa</taxon>
        <taxon>Ecdysozoa</taxon>
        <taxon>Nematoda</taxon>
        <taxon>Chromadorea</taxon>
        <taxon>Rhabditida</taxon>
        <taxon>Spirurina</taxon>
        <taxon>Spiruromorpha</taxon>
        <taxon>Spiruroidea</taxon>
        <taxon>Gongylonematidae</taxon>
        <taxon>Gongylonema</taxon>
    </lineage>
</organism>
<dbReference type="EC" id="2.3.1.9" evidence="5"/>
<dbReference type="GO" id="GO:0006635">
    <property type="term" value="P:fatty acid beta-oxidation"/>
    <property type="evidence" value="ECO:0007669"/>
    <property type="project" value="TreeGrafter"/>
</dbReference>
<dbReference type="CDD" id="cd00751">
    <property type="entry name" value="thiolase"/>
    <property type="match status" value="1"/>
</dbReference>
<evidence type="ECO:0000259" key="14">
    <source>
        <dbReference type="Pfam" id="PF02803"/>
    </source>
</evidence>
<dbReference type="Gene3D" id="3.40.47.10">
    <property type="match status" value="2"/>
</dbReference>
<dbReference type="AlphaFoldDB" id="A0A183ETE4"/>
<reference evidence="17" key="1">
    <citation type="submission" date="2016-06" db="UniProtKB">
        <authorList>
            <consortium name="WormBaseParasite"/>
        </authorList>
    </citation>
    <scope>IDENTIFICATION</scope>
</reference>
<evidence type="ECO:0000256" key="3">
    <source>
        <dbReference type="ARBA" id="ARBA00010982"/>
    </source>
</evidence>
<keyword evidence="8" id="KW-0809">Transit peptide</keyword>
<evidence type="ECO:0000256" key="11">
    <source>
        <dbReference type="ARBA" id="ARBA00023315"/>
    </source>
</evidence>
<evidence type="ECO:0000256" key="6">
    <source>
        <dbReference type="ARBA" id="ARBA00022679"/>
    </source>
</evidence>
<dbReference type="Pfam" id="PF00108">
    <property type="entry name" value="Thiolase_N"/>
    <property type="match status" value="1"/>
</dbReference>
<dbReference type="GO" id="GO:0003985">
    <property type="term" value="F:acetyl-CoA C-acetyltransferase activity"/>
    <property type="evidence" value="ECO:0007669"/>
    <property type="project" value="UniProtKB-EC"/>
</dbReference>
<accession>A0A183ETE4</accession>
<evidence type="ECO:0000256" key="1">
    <source>
        <dbReference type="ARBA" id="ARBA00004173"/>
    </source>
</evidence>
<evidence type="ECO:0000256" key="8">
    <source>
        <dbReference type="ARBA" id="ARBA00022946"/>
    </source>
</evidence>
<keyword evidence="9" id="KW-0630">Potassium</keyword>
<dbReference type="InterPro" id="IPR020616">
    <property type="entry name" value="Thiolase_N"/>
</dbReference>
<evidence type="ECO:0000313" key="15">
    <source>
        <dbReference type="EMBL" id="VDN42576.1"/>
    </source>
</evidence>
<dbReference type="GO" id="GO:0046872">
    <property type="term" value="F:metal ion binding"/>
    <property type="evidence" value="ECO:0007669"/>
    <property type="project" value="UniProtKB-KW"/>
</dbReference>
<dbReference type="PROSITE" id="PS00099">
    <property type="entry name" value="THIOLASE_3"/>
    <property type="match status" value="2"/>
</dbReference>
<dbReference type="InterPro" id="IPR020610">
    <property type="entry name" value="Thiolase_AS"/>
</dbReference>
<dbReference type="WBParaSite" id="GPUH_0002426501-mRNA-1">
    <property type="protein sequence ID" value="GPUH_0002426501-mRNA-1"/>
    <property type="gene ID" value="GPUH_0002426501"/>
</dbReference>
<evidence type="ECO:0000256" key="9">
    <source>
        <dbReference type="ARBA" id="ARBA00022958"/>
    </source>
</evidence>
<dbReference type="SUPFAM" id="SSF53901">
    <property type="entry name" value="Thiolase-like"/>
    <property type="match status" value="2"/>
</dbReference>
<comment type="subcellular location">
    <subcellularLocation>
        <location evidence="1">Mitochondrion</location>
    </subcellularLocation>
</comment>
<dbReference type="OrthoDB" id="5404651at2759"/>
<evidence type="ECO:0000256" key="4">
    <source>
        <dbReference type="ARBA" id="ARBA00011881"/>
    </source>
</evidence>
<evidence type="ECO:0000313" key="17">
    <source>
        <dbReference type="WBParaSite" id="GPUH_0002426501-mRNA-1"/>
    </source>
</evidence>
<keyword evidence="7" id="KW-0479">Metal-binding</keyword>
<evidence type="ECO:0000256" key="2">
    <source>
        <dbReference type="ARBA" id="ARBA00005189"/>
    </source>
</evidence>
<dbReference type="EMBL" id="UYRT01100506">
    <property type="protein sequence ID" value="VDN42576.1"/>
    <property type="molecule type" value="Genomic_DNA"/>
</dbReference>
<keyword evidence="10" id="KW-0496">Mitochondrion</keyword>
<comment type="pathway">
    <text evidence="2">Lipid metabolism.</text>
</comment>